<feature type="non-terminal residue" evidence="2">
    <location>
        <position position="1"/>
    </location>
</feature>
<comment type="caution">
    <text evidence="2">The sequence shown here is derived from an EMBL/GenBank/DDBJ whole genome shotgun (WGS) entry which is preliminary data.</text>
</comment>
<dbReference type="PANTHER" id="PTHR12166:SF8">
    <property type="entry name" value="CALCIUM-DEPENDENT SECRETION ACTIVATOR"/>
    <property type="match status" value="1"/>
</dbReference>
<dbReference type="Pfam" id="PF06292">
    <property type="entry name" value="MUN"/>
    <property type="match status" value="1"/>
</dbReference>
<gene>
    <name evidence="2" type="ORF">JBS370_LOCUS37638</name>
</gene>
<proteinExistence type="predicted"/>
<dbReference type="EMBL" id="CAJOBD010017899">
    <property type="protein sequence ID" value="CAF4225607.1"/>
    <property type="molecule type" value="Genomic_DNA"/>
</dbReference>
<dbReference type="SMART" id="SM01145">
    <property type="entry name" value="DUF1041"/>
    <property type="match status" value="1"/>
</dbReference>
<accession>A0A820CS96</accession>
<protein>
    <recommendedName>
        <fullName evidence="1">MUN domain-containing protein</fullName>
    </recommendedName>
</protein>
<name>A0A820CS96_9BILA</name>
<reference evidence="2" key="1">
    <citation type="submission" date="2021-02" db="EMBL/GenBank/DDBJ databases">
        <authorList>
            <person name="Nowell W R."/>
        </authorList>
    </citation>
    <scope>NUCLEOTIDE SEQUENCE</scope>
</reference>
<dbReference type="Proteomes" id="UP000663836">
    <property type="component" value="Unassembled WGS sequence"/>
</dbReference>
<dbReference type="InterPro" id="IPR010439">
    <property type="entry name" value="MUN_dom"/>
</dbReference>
<dbReference type="PANTHER" id="PTHR12166">
    <property type="entry name" value="CALCIUM-DEPENDENT SECRETION ACTIVATOR"/>
    <property type="match status" value="1"/>
</dbReference>
<dbReference type="GO" id="GO:0016079">
    <property type="term" value="P:synaptic vesicle exocytosis"/>
    <property type="evidence" value="ECO:0007669"/>
    <property type="project" value="InterPro"/>
</dbReference>
<dbReference type="AlphaFoldDB" id="A0A820CS96"/>
<evidence type="ECO:0000259" key="1">
    <source>
        <dbReference type="SMART" id="SM01145"/>
    </source>
</evidence>
<sequence length="152" mass="18165">MEERDRFSEIKERLKQFLENQVTNFRFSFPFGRPEGALKATLSLLERVLSKDIATPISRDDIRNFIRKCLENAAYTNYTRVSDQAKIEGEREMQQQNDNEMVYNRDDSPRKKIDDLIHLAELCIELLQQDSEHYQEAFKQYNDLLIEHEEIF</sequence>
<dbReference type="GO" id="GO:1990504">
    <property type="term" value="P:dense core granule exocytosis"/>
    <property type="evidence" value="ECO:0007669"/>
    <property type="project" value="InterPro"/>
</dbReference>
<evidence type="ECO:0000313" key="3">
    <source>
        <dbReference type="Proteomes" id="UP000663836"/>
    </source>
</evidence>
<dbReference type="GO" id="GO:0098793">
    <property type="term" value="C:presynapse"/>
    <property type="evidence" value="ECO:0007669"/>
    <property type="project" value="GOC"/>
</dbReference>
<dbReference type="InterPro" id="IPR033227">
    <property type="entry name" value="CAPS"/>
</dbReference>
<evidence type="ECO:0000313" key="2">
    <source>
        <dbReference type="EMBL" id="CAF4225607.1"/>
    </source>
</evidence>
<feature type="domain" description="MUN" evidence="1">
    <location>
        <begin position="63"/>
        <end position="152"/>
    </location>
</feature>
<organism evidence="2 3">
    <name type="scientific">Rotaria sordida</name>
    <dbReference type="NCBI Taxonomy" id="392033"/>
    <lineage>
        <taxon>Eukaryota</taxon>
        <taxon>Metazoa</taxon>
        <taxon>Spiralia</taxon>
        <taxon>Gnathifera</taxon>
        <taxon>Rotifera</taxon>
        <taxon>Eurotatoria</taxon>
        <taxon>Bdelloidea</taxon>
        <taxon>Philodinida</taxon>
        <taxon>Philodinidae</taxon>
        <taxon>Rotaria</taxon>
    </lineage>
</organism>